<gene>
    <name evidence="4" type="ORF">METZ01_LOCUS26069</name>
</gene>
<dbReference type="Pfam" id="PF07726">
    <property type="entry name" value="AAA_3"/>
    <property type="match status" value="1"/>
</dbReference>
<evidence type="ECO:0000259" key="2">
    <source>
        <dbReference type="Pfam" id="PF07726"/>
    </source>
</evidence>
<feature type="domain" description="ChlI/MoxR AAA lid" evidence="3">
    <location>
        <begin position="290"/>
        <end position="354"/>
    </location>
</feature>
<dbReference type="InterPro" id="IPR011703">
    <property type="entry name" value="ATPase_AAA-3"/>
</dbReference>
<proteinExistence type="predicted"/>
<organism evidence="4">
    <name type="scientific">marine metagenome</name>
    <dbReference type="NCBI Taxonomy" id="408172"/>
    <lineage>
        <taxon>unclassified sequences</taxon>
        <taxon>metagenomes</taxon>
        <taxon>ecological metagenomes</taxon>
    </lineage>
</organism>
<dbReference type="PIRSF" id="PIRSF002849">
    <property type="entry name" value="AAA_ATPase_chaperone_MoxR_prd"/>
    <property type="match status" value="1"/>
</dbReference>
<evidence type="ECO:0000259" key="3">
    <source>
        <dbReference type="Pfam" id="PF17863"/>
    </source>
</evidence>
<accession>A0A381Q1L3</accession>
<dbReference type="EMBL" id="UINC01001172">
    <property type="protein sequence ID" value="SUZ73215.1"/>
    <property type="molecule type" value="Genomic_DNA"/>
</dbReference>
<feature type="region of interest" description="Disordered" evidence="1">
    <location>
        <begin position="1"/>
        <end position="24"/>
    </location>
</feature>
<evidence type="ECO:0000313" key="4">
    <source>
        <dbReference type="EMBL" id="SUZ73215.1"/>
    </source>
</evidence>
<dbReference type="InterPro" id="IPR050764">
    <property type="entry name" value="CbbQ/NirQ/NorQ/GpvN"/>
</dbReference>
<dbReference type="SUPFAM" id="SSF52540">
    <property type="entry name" value="P-loop containing nucleoside triphosphate hydrolases"/>
    <property type="match status" value="1"/>
</dbReference>
<name>A0A381Q1L3_9ZZZZ</name>
<evidence type="ECO:0008006" key="5">
    <source>
        <dbReference type="Google" id="ProtNLM"/>
    </source>
</evidence>
<protein>
    <recommendedName>
        <fullName evidence="5">AAA+ ATPase domain-containing protein</fullName>
    </recommendedName>
</protein>
<dbReference type="AlphaFoldDB" id="A0A381Q1L3"/>
<sequence length="366" mass="40344">MAFKEEQEVAEVEREDGAEAEVVEAPKTAALESADDIDLADRMKAGREQIINEVRKLIIGQEEVIEQMLLSLFVGGNSLLLGVPGLAKTLLIHTVAEVLDLKFSRIQFTPDVMPSDITGTDIIQEDAETGRRSMVFAPGPIFANIVLADEINRTPPKTQSALLEAMQEHRVTVQGTTYVLEEPFYVFATQNPIELEGTYPLPEAQLDRFMFKIIMDHLEVDDEMEVVRTTTGILAPDFKHTVTGPDLIAFQKLVRMVPVPDAAMRYAVDLVRTTRPSPNGGAPDFINKWVAFGASVRAAQYLILGGKARAITKGRYNVSFEDIRALAHPVLRHRILTNFHAESEGVTTGELVDQLLEAVPVPSSGL</sequence>
<dbReference type="Pfam" id="PF17863">
    <property type="entry name" value="AAA_lid_2"/>
    <property type="match status" value="1"/>
</dbReference>
<dbReference type="Gene3D" id="3.40.50.300">
    <property type="entry name" value="P-loop containing nucleotide triphosphate hydrolases"/>
    <property type="match status" value="1"/>
</dbReference>
<reference evidence="4" key="1">
    <citation type="submission" date="2018-05" db="EMBL/GenBank/DDBJ databases">
        <authorList>
            <person name="Lanie J.A."/>
            <person name="Ng W.-L."/>
            <person name="Kazmierczak K.M."/>
            <person name="Andrzejewski T.M."/>
            <person name="Davidsen T.M."/>
            <person name="Wayne K.J."/>
            <person name="Tettelin H."/>
            <person name="Glass J.I."/>
            <person name="Rusch D."/>
            <person name="Podicherti R."/>
            <person name="Tsui H.-C.T."/>
            <person name="Winkler M.E."/>
        </authorList>
    </citation>
    <scope>NUCLEOTIDE SEQUENCE</scope>
</reference>
<evidence type="ECO:0000256" key="1">
    <source>
        <dbReference type="SAM" id="MobiDB-lite"/>
    </source>
</evidence>
<dbReference type="GO" id="GO:0005524">
    <property type="term" value="F:ATP binding"/>
    <property type="evidence" value="ECO:0007669"/>
    <property type="project" value="InterPro"/>
</dbReference>
<dbReference type="GO" id="GO:0016887">
    <property type="term" value="F:ATP hydrolysis activity"/>
    <property type="evidence" value="ECO:0007669"/>
    <property type="project" value="InterPro"/>
</dbReference>
<dbReference type="InterPro" id="IPR041628">
    <property type="entry name" value="ChlI/MoxR_AAA_lid"/>
</dbReference>
<dbReference type="InterPro" id="IPR027417">
    <property type="entry name" value="P-loop_NTPase"/>
</dbReference>
<dbReference type="PANTHER" id="PTHR42759:SF1">
    <property type="entry name" value="MAGNESIUM-CHELATASE SUBUNIT CHLD"/>
    <property type="match status" value="1"/>
</dbReference>
<feature type="compositionally biased region" description="Basic and acidic residues" evidence="1">
    <location>
        <begin position="1"/>
        <end position="17"/>
    </location>
</feature>
<dbReference type="Gene3D" id="1.10.8.80">
    <property type="entry name" value="Magnesium chelatase subunit I, C-Terminal domain"/>
    <property type="match status" value="1"/>
</dbReference>
<dbReference type="PANTHER" id="PTHR42759">
    <property type="entry name" value="MOXR FAMILY PROTEIN"/>
    <property type="match status" value="1"/>
</dbReference>
<feature type="domain" description="ATPase AAA-3" evidence="2">
    <location>
        <begin position="79"/>
        <end position="211"/>
    </location>
</feature>